<dbReference type="EMBL" id="JAHBOM010000001">
    <property type="protein sequence ID" value="MBU8821653.1"/>
    <property type="molecule type" value="Genomic_DNA"/>
</dbReference>
<dbReference type="EC" id="3.5.1.4" evidence="3"/>
<accession>A0ABS6HG60</accession>
<dbReference type="InterPro" id="IPR023631">
    <property type="entry name" value="Amidase_dom"/>
</dbReference>
<comment type="catalytic activity">
    <reaction evidence="1">
        <text>a monocarboxylic acid amide + H2O = a monocarboxylate + NH4(+)</text>
        <dbReference type="Rhea" id="RHEA:12020"/>
        <dbReference type="ChEBI" id="CHEBI:15377"/>
        <dbReference type="ChEBI" id="CHEBI:28938"/>
        <dbReference type="ChEBI" id="CHEBI:35757"/>
        <dbReference type="ChEBI" id="CHEBI:83628"/>
        <dbReference type="EC" id="3.5.1.4"/>
    </reaction>
</comment>
<dbReference type="PANTHER" id="PTHR11895:SF7">
    <property type="entry name" value="GLUTAMYL-TRNA(GLN) AMIDOTRANSFERASE SUBUNIT A, MITOCHONDRIAL"/>
    <property type="match status" value="1"/>
</dbReference>
<proteinExistence type="inferred from homology"/>
<evidence type="ECO:0000256" key="2">
    <source>
        <dbReference type="ARBA" id="ARBA00009199"/>
    </source>
</evidence>
<evidence type="ECO:0000256" key="4">
    <source>
        <dbReference type="SAM" id="MobiDB-lite"/>
    </source>
</evidence>
<organism evidence="6 7">
    <name type="scientific">Mycolicibacterium goodii</name>
    <name type="common">Mycobacterium goodii</name>
    <dbReference type="NCBI Taxonomy" id="134601"/>
    <lineage>
        <taxon>Bacteria</taxon>
        <taxon>Bacillati</taxon>
        <taxon>Actinomycetota</taxon>
        <taxon>Actinomycetes</taxon>
        <taxon>Mycobacteriales</taxon>
        <taxon>Mycobacteriaceae</taxon>
        <taxon>Mycolicibacterium</taxon>
    </lineage>
</organism>
<dbReference type="Pfam" id="PF01425">
    <property type="entry name" value="Amidase"/>
    <property type="match status" value="1"/>
</dbReference>
<evidence type="ECO:0000256" key="3">
    <source>
        <dbReference type="ARBA" id="ARBA00012922"/>
    </source>
</evidence>
<feature type="region of interest" description="Disordered" evidence="4">
    <location>
        <begin position="479"/>
        <end position="503"/>
    </location>
</feature>
<dbReference type="Proteomes" id="UP000696413">
    <property type="component" value="Unassembled WGS sequence"/>
</dbReference>
<name>A0ABS6HG60_MYCGD</name>
<dbReference type="Gene3D" id="3.90.1300.10">
    <property type="entry name" value="Amidase signature (AS) domain"/>
    <property type="match status" value="1"/>
</dbReference>
<evidence type="ECO:0000313" key="6">
    <source>
        <dbReference type="EMBL" id="MBU8821653.1"/>
    </source>
</evidence>
<dbReference type="NCBIfam" id="NF004717">
    <property type="entry name" value="PRK06061.1"/>
    <property type="match status" value="1"/>
</dbReference>
<protein>
    <recommendedName>
        <fullName evidence="3">amidase</fullName>
        <ecNumber evidence="3">3.5.1.4</ecNumber>
    </recommendedName>
</protein>
<dbReference type="PANTHER" id="PTHR11895">
    <property type="entry name" value="TRANSAMIDASE"/>
    <property type="match status" value="1"/>
</dbReference>
<dbReference type="SUPFAM" id="SSF75304">
    <property type="entry name" value="Amidase signature (AS) enzymes"/>
    <property type="match status" value="1"/>
</dbReference>
<gene>
    <name evidence="6" type="ORF">KL859_02050</name>
</gene>
<keyword evidence="6" id="KW-0378">Hydrolase</keyword>
<feature type="compositionally biased region" description="Low complexity" evidence="4">
    <location>
        <begin position="489"/>
        <end position="503"/>
    </location>
</feature>
<sequence>MGKSTACDSTFPTLTNQLYQLASGAITSDELVRRSLHAINASQSTLNAFRVVLTEQALADAAKADRDRAAGKQLPLLGIPIAVKDDVDIAGVPTRFGTDGEPRVAEADSEVVRRLRAAGAVIVGKTNTCELGQWPFCSGPGFGHTRNPWSRKHTPGGSSGGSAAAVAAGLVTAAIGSDSAGNVRIPAAWTHLVGIKPQRGRISTWPHPEAFNGVTVHGVLARTVVDAALVLDAASGNVDGDRHKPTPIQASDYVGVAPGPLRIAMSTKIPFTGFRAKIHAEIRAALQTMADHLGELGHTVVEKDPNYSVRMSWDFLARSTSGLLEWADRLDNAGHGIVFDQRTVANMRIGRLLSQNVLRKARAHEAEVGRRMSWIFNLVDVVIAPTTAQPPPTAHEYDRLGWFATERNAIEACPLTWVWNLLGWPSISVPAGFTSDGLPIGVQLMGPAESEPLLISLAAELEAITGWAAKEPAVWWNTPDGRSLPPVPEATTEAPEIAEPSEAAVETTDELSETIDDVSQAVAAVNALR</sequence>
<comment type="similarity">
    <text evidence="2">Belongs to the amidase family.</text>
</comment>
<dbReference type="InterPro" id="IPR000120">
    <property type="entry name" value="Amidase"/>
</dbReference>
<dbReference type="GO" id="GO:0004040">
    <property type="term" value="F:amidase activity"/>
    <property type="evidence" value="ECO:0007669"/>
    <property type="project" value="UniProtKB-EC"/>
</dbReference>
<evidence type="ECO:0000313" key="7">
    <source>
        <dbReference type="Proteomes" id="UP000696413"/>
    </source>
</evidence>
<evidence type="ECO:0000259" key="5">
    <source>
        <dbReference type="Pfam" id="PF01425"/>
    </source>
</evidence>
<comment type="caution">
    <text evidence="6">The sequence shown here is derived from an EMBL/GenBank/DDBJ whole genome shotgun (WGS) entry which is preliminary data.</text>
</comment>
<dbReference type="InterPro" id="IPR036928">
    <property type="entry name" value="AS_sf"/>
</dbReference>
<evidence type="ECO:0000256" key="1">
    <source>
        <dbReference type="ARBA" id="ARBA00001311"/>
    </source>
</evidence>
<reference evidence="6 7" key="1">
    <citation type="submission" date="2021-05" db="EMBL/GenBank/DDBJ databases">
        <title>Draft Genome Sequences of Clinical Respiratory Isolates of Mycobacterium goodii Recovered in Ireland.</title>
        <authorList>
            <person name="Flanagan P.R."/>
            <person name="Mok S."/>
            <person name="Roycroft E."/>
            <person name="Rogers T.R."/>
            <person name="Fitzgibbon M."/>
        </authorList>
    </citation>
    <scope>NUCLEOTIDE SEQUENCE [LARGE SCALE GENOMIC DNA]</scope>
    <source>
        <strain evidence="6 7">14IE55</strain>
    </source>
</reference>
<dbReference type="RefSeq" id="WP_214394170.1">
    <property type="nucleotide sequence ID" value="NZ_JAHBOL010000005.1"/>
</dbReference>
<keyword evidence="7" id="KW-1185">Reference proteome</keyword>
<feature type="domain" description="Amidase" evidence="5">
    <location>
        <begin position="30"/>
        <end position="454"/>
    </location>
</feature>